<proteinExistence type="inferred from homology"/>
<sequence>MPILKQCTMDFFEQERDRIQTVIVPCGSLEEHGPHLPLGTDTLHAEALAEAVAERYPVWSAPPLWYGLCRSSSGHPGTVGIKSTTLRALLMDVVEGFYRQGMRSVVVLSGHAGGTHMAALVDAGEELLERCPHLRMAVLSVLDLGKAAWAAIQETPKDSHAGEVETSLMLYLYPHWVQGTAEEAYPTFPAHILVRNKRAYWHSGVWGNPKAASKDKGKRLMEASIAALIELIEKLNAWEEPTHS</sequence>
<dbReference type="Pfam" id="PF02633">
    <property type="entry name" value="Creatininase"/>
    <property type="match status" value="1"/>
</dbReference>
<dbReference type="PANTHER" id="PTHR35005">
    <property type="entry name" value="3-DEHYDRO-SCYLLO-INOSOSE HYDROLASE"/>
    <property type="match status" value="1"/>
</dbReference>
<accession>A0A1M5HAC9</accession>
<evidence type="ECO:0000256" key="5">
    <source>
        <dbReference type="ARBA" id="ARBA00024029"/>
    </source>
</evidence>
<dbReference type="STRING" id="1121391.SAMN02745206_03316"/>
<evidence type="ECO:0000256" key="1">
    <source>
        <dbReference type="ARBA" id="ARBA00001947"/>
    </source>
</evidence>
<dbReference type="GO" id="GO:0016811">
    <property type="term" value="F:hydrolase activity, acting on carbon-nitrogen (but not peptide) bonds, in linear amides"/>
    <property type="evidence" value="ECO:0007669"/>
    <property type="project" value="TreeGrafter"/>
</dbReference>
<dbReference type="GO" id="GO:0009231">
    <property type="term" value="P:riboflavin biosynthetic process"/>
    <property type="evidence" value="ECO:0007669"/>
    <property type="project" value="TreeGrafter"/>
</dbReference>
<gene>
    <name evidence="6" type="ORF">SAMN02745206_03316</name>
</gene>
<dbReference type="AlphaFoldDB" id="A0A1M5HAC9"/>
<keyword evidence="7" id="KW-1185">Reference proteome</keyword>
<dbReference type="PANTHER" id="PTHR35005:SF1">
    <property type="entry name" value="2-AMINO-5-FORMYLAMINO-6-RIBOSYLAMINOPYRIMIDIN-4(3H)-ONE 5'-MONOPHOSPHATE DEFORMYLASE"/>
    <property type="match status" value="1"/>
</dbReference>
<evidence type="ECO:0000256" key="4">
    <source>
        <dbReference type="ARBA" id="ARBA00022833"/>
    </source>
</evidence>
<evidence type="ECO:0000313" key="7">
    <source>
        <dbReference type="Proteomes" id="UP000184076"/>
    </source>
</evidence>
<comment type="cofactor">
    <cofactor evidence="1">
        <name>Zn(2+)</name>
        <dbReference type="ChEBI" id="CHEBI:29105"/>
    </cofactor>
</comment>
<evidence type="ECO:0000313" key="6">
    <source>
        <dbReference type="EMBL" id="SHG12891.1"/>
    </source>
</evidence>
<protein>
    <submittedName>
        <fullName evidence="6">Creatinine amidohydrolase</fullName>
    </submittedName>
</protein>
<organism evidence="6 7">
    <name type="scientific">Desulfacinum infernum DSM 9756</name>
    <dbReference type="NCBI Taxonomy" id="1121391"/>
    <lineage>
        <taxon>Bacteria</taxon>
        <taxon>Pseudomonadati</taxon>
        <taxon>Thermodesulfobacteriota</taxon>
        <taxon>Syntrophobacteria</taxon>
        <taxon>Syntrophobacterales</taxon>
        <taxon>Syntrophobacteraceae</taxon>
        <taxon>Desulfacinum</taxon>
    </lineage>
</organism>
<evidence type="ECO:0000256" key="2">
    <source>
        <dbReference type="ARBA" id="ARBA00022723"/>
    </source>
</evidence>
<dbReference type="InterPro" id="IPR024087">
    <property type="entry name" value="Creatininase-like_sf"/>
</dbReference>
<keyword evidence="3 6" id="KW-0378">Hydrolase</keyword>
<keyword evidence="4" id="KW-0862">Zinc</keyword>
<dbReference type="Proteomes" id="UP000184076">
    <property type="component" value="Unassembled WGS sequence"/>
</dbReference>
<dbReference type="EMBL" id="FQVB01000043">
    <property type="protein sequence ID" value="SHG12891.1"/>
    <property type="molecule type" value="Genomic_DNA"/>
</dbReference>
<dbReference type="Gene3D" id="3.40.50.10310">
    <property type="entry name" value="Creatininase"/>
    <property type="match status" value="1"/>
</dbReference>
<dbReference type="SUPFAM" id="SSF102215">
    <property type="entry name" value="Creatininase"/>
    <property type="match status" value="1"/>
</dbReference>
<evidence type="ECO:0000256" key="3">
    <source>
        <dbReference type="ARBA" id="ARBA00022801"/>
    </source>
</evidence>
<dbReference type="RefSeq" id="WP_218588493.1">
    <property type="nucleotide sequence ID" value="NZ_FQVB01000043.1"/>
</dbReference>
<dbReference type="InterPro" id="IPR003785">
    <property type="entry name" value="Creatininase/forma_Hydrolase"/>
</dbReference>
<dbReference type="GO" id="GO:0046872">
    <property type="term" value="F:metal ion binding"/>
    <property type="evidence" value="ECO:0007669"/>
    <property type="project" value="UniProtKB-KW"/>
</dbReference>
<reference evidence="7" key="1">
    <citation type="submission" date="2016-11" db="EMBL/GenBank/DDBJ databases">
        <authorList>
            <person name="Varghese N."/>
            <person name="Submissions S."/>
        </authorList>
    </citation>
    <scope>NUCLEOTIDE SEQUENCE [LARGE SCALE GENOMIC DNA]</scope>
    <source>
        <strain evidence="7">DSM 9756</strain>
    </source>
</reference>
<name>A0A1M5HAC9_9BACT</name>
<keyword evidence="2" id="KW-0479">Metal-binding</keyword>
<comment type="similarity">
    <text evidence="5">Belongs to the creatininase superfamily.</text>
</comment>